<evidence type="ECO:0000256" key="2">
    <source>
        <dbReference type="ARBA" id="ARBA00022840"/>
    </source>
</evidence>
<dbReference type="SUPFAM" id="SSF56801">
    <property type="entry name" value="Acetyl-CoA synthetase-like"/>
    <property type="match status" value="1"/>
</dbReference>
<evidence type="ECO:0000313" key="5">
    <source>
        <dbReference type="EMBL" id="TFH84495.1"/>
    </source>
</evidence>
<dbReference type="PANTHER" id="PTHR43272">
    <property type="entry name" value="LONG-CHAIN-FATTY-ACID--COA LIGASE"/>
    <property type="match status" value="1"/>
</dbReference>
<evidence type="ECO:0000259" key="4">
    <source>
        <dbReference type="Pfam" id="PF00501"/>
    </source>
</evidence>
<name>A0A4Y8VVR1_9BACT</name>
<dbReference type="PROSITE" id="PS00455">
    <property type="entry name" value="AMP_BINDING"/>
    <property type="match status" value="1"/>
</dbReference>
<comment type="caution">
    <text evidence="5">The sequence shown here is derived from an EMBL/GenBank/DDBJ whole genome shotgun (WGS) entry which is preliminary data.</text>
</comment>
<protein>
    <submittedName>
        <fullName evidence="5">Long-chain fatty acid--CoA ligase</fullName>
    </submittedName>
</protein>
<keyword evidence="1" id="KW-0547">Nucleotide-binding</keyword>
<reference evidence="5 6" key="1">
    <citation type="submission" date="2019-02" db="EMBL/GenBank/DDBJ databases">
        <title>Draft Genome Sequence of the Prevotella sp. BCRC 81118, Isolated from Human Feces.</title>
        <authorList>
            <person name="Huang C.-H."/>
        </authorList>
    </citation>
    <scope>NUCLEOTIDE SEQUENCE [LARGE SCALE GENOMIC DNA]</scope>
    <source>
        <strain evidence="5 6">BCRC 81118</strain>
    </source>
</reference>
<keyword evidence="5" id="KW-0436">Ligase</keyword>
<dbReference type="EMBL" id="SGVY01000001">
    <property type="protein sequence ID" value="TFH84495.1"/>
    <property type="molecule type" value="Genomic_DNA"/>
</dbReference>
<dbReference type="GO" id="GO:0004467">
    <property type="term" value="F:long-chain fatty acid-CoA ligase activity"/>
    <property type="evidence" value="ECO:0007669"/>
    <property type="project" value="UniProtKB-EC"/>
</dbReference>
<keyword evidence="6" id="KW-1185">Reference proteome</keyword>
<evidence type="ECO:0000313" key="6">
    <source>
        <dbReference type="Proteomes" id="UP000297872"/>
    </source>
</evidence>
<dbReference type="Pfam" id="PF00501">
    <property type="entry name" value="AMP-binding"/>
    <property type="match status" value="1"/>
</dbReference>
<keyword evidence="2" id="KW-0067">ATP-binding</keyword>
<dbReference type="GO" id="GO:0016020">
    <property type="term" value="C:membrane"/>
    <property type="evidence" value="ECO:0007669"/>
    <property type="project" value="TreeGrafter"/>
</dbReference>
<dbReference type="GeneID" id="302993686"/>
<evidence type="ECO:0000256" key="3">
    <source>
        <dbReference type="ARBA" id="ARBA00024484"/>
    </source>
</evidence>
<dbReference type="Proteomes" id="UP000297872">
    <property type="component" value="Unassembled WGS sequence"/>
</dbReference>
<dbReference type="AlphaFoldDB" id="A0A4Y8VVR1"/>
<dbReference type="OrthoDB" id="9778383at2"/>
<dbReference type="Pfam" id="PF23562">
    <property type="entry name" value="AMP-binding_C_3"/>
    <property type="match status" value="1"/>
</dbReference>
<dbReference type="Gene3D" id="3.40.50.12780">
    <property type="entry name" value="N-terminal domain of ligase-like"/>
    <property type="match status" value="1"/>
</dbReference>
<dbReference type="InterPro" id="IPR045851">
    <property type="entry name" value="AMP-bd_C_sf"/>
</dbReference>
<accession>A0A4Y8VVR1</accession>
<dbReference type="RefSeq" id="WP_134842310.1">
    <property type="nucleotide sequence ID" value="NZ_SGVY01000001.1"/>
</dbReference>
<feature type="domain" description="AMP-dependent synthetase/ligase" evidence="4">
    <location>
        <begin position="23"/>
        <end position="411"/>
    </location>
</feature>
<sequence length="555" mass="62671">MNAIHSFNSYIEKSIIKNWQLDALTDYKGTTLQYHDVARKIEKLHILFENSGVKKGDKIAVCGRNSSQWAAAFLAIVTYGAVVVPIQNEFKPEQIHNIVNHSESKLLFVGDVVATEINTDEMPSLEGVIYLPDFSLVLSRSEKLTYARENLNAIFGHKYPKYFRPEHVKYHVDEPEELAMINYTSGTTGFSKGVMIPYRALWGNLDYMLKSIAPRLSKNCNFLVSLPMAHMYGLMADVIFSMVEGHHIYFLTRVPSPTLIAEAFKEVKPEIIFAVPLVIDKIIRKHIFPLIQTNRVRLLMNMPVINKRIKEKIRDFVLSEFGGKACQVVVGGAPLNKEIESFLTNIGFPIAMAYGTTETAPFITFANAEEYVPGSCGVSVNHLDVKVLSKDPQNVPGELVCKGICVMQGYYKNQEATDAVIDQDGWFHTGDLATMSEDGHFYVKGRSKNMLLGPNGQNIYPEEIEDKLNSMAMVNESIVLQKGDKLVGLVHPDMDEANTLGFTQEDLENIMEQNRKELNEQIPTFAKLSRIQLHDQEFEKTAKKSIKRYLYQDAI</sequence>
<evidence type="ECO:0000256" key="1">
    <source>
        <dbReference type="ARBA" id="ARBA00022741"/>
    </source>
</evidence>
<dbReference type="InterPro" id="IPR000873">
    <property type="entry name" value="AMP-dep_synth/lig_dom"/>
</dbReference>
<comment type="catalytic activity">
    <reaction evidence="3">
        <text>a long-chain fatty acid + ATP + CoA = a long-chain fatty acyl-CoA + AMP + diphosphate</text>
        <dbReference type="Rhea" id="RHEA:15421"/>
        <dbReference type="ChEBI" id="CHEBI:30616"/>
        <dbReference type="ChEBI" id="CHEBI:33019"/>
        <dbReference type="ChEBI" id="CHEBI:57287"/>
        <dbReference type="ChEBI" id="CHEBI:57560"/>
        <dbReference type="ChEBI" id="CHEBI:83139"/>
        <dbReference type="ChEBI" id="CHEBI:456215"/>
        <dbReference type="EC" id="6.2.1.3"/>
    </reaction>
    <physiologicalReaction direction="left-to-right" evidence="3">
        <dbReference type="Rhea" id="RHEA:15422"/>
    </physiologicalReaction>
</comment>
<dbReference type="PANTHER" id="PTHR43272:SF33">
    <property type="entry name" value="AMP-BINDING DOMAIN-CONTAINING PROTEIN-RELATED"/>
    <property type="match status" value="1"/>
</dbReference>
<organism evidence="5 6">
    <name type="scientific">Segatella hominis</name>
    <dbReference type="NCBI Taxonomy" id="2518605"/>
    <lineage>
        <taxon>Bacteria</taxon>
        <taxon>Pseudomonadati</taxon>
        <taxon>Bacteroidota</taxon>
        <taxon>Bacteroidia</taxon>
        <taxon>Bacteroidales</taxon>
        <taxon>Prevotellaceae</taxon>
        <taxon>Segatella</taxon>
    </lineage>
</organism>
<proteinExistence type="predicted"/>
<dbReference type="Gene3D" id="3.30.300.30">
    <property type="match status" value="1"/>
</dbReference>
<dbReference type="GO" id="GO:0005524">
    <property type="term" value="F:ATP binding"/>
    <property type="evidence" value="ECO:0007669"/>
    <property type="project" value="UniProtKB-KW"/>
</dbReference>
<gene>
    <name evidence="5" type="ORF">EXN75_00035</name>
</gene>
<dbReference type="InterPro" id="IPR020845">
    <property type="entry name" value="AMP-binding_CS"/>
</dbReference>
<dbReference type="InterPro" id="IPR042099">
    <property type="entry name" value="ANL_N_sf"/>
</dbReference>